<dbReference type="eggNOG" id="COG1173">
    <property type="taxonomic scope" value="Bacteria"/>
</dbReference>
<evidence type="ECO:0000256" key="4">
    <source>
        <dbReference type="ARBA" id="ARBA00022692"/>
    </source>
</evidence>
<dbReference type="Pfam" id="PF00528">
    <property type="entry name" value="BPD_transp_1"/>
    <property type="match status" value="1"/>
</dbReference>
<evidence type="ECO:0000256" key="3">
    <source>
        <dbReference type="ARBA" id="ARBA00022475"/>
    </source>
</evidence>
<dbReference type="GeneID" id="93921874"/>
<comment type="subcellular location">
    <subcellularLocation>
        <location evidence="1 7">Cell membrane</location>
        <topology evidence="1 7">Multi-pass membrane protein</topology>
    </subcellularLocation>
</comment>
<evidence type="ECO:0000313" key="9">
    <source>
        <dbReference type="EMBL" id="EFV99226.1"/>
    </source>
</evidence>
<evidence type="ECO:0000256" key="1">
    <source>
        <dbReference type="ARBA" id="ARBA00004651"/>
    </source>
</evidence>
<organism evidence="9 10">
    <name type="scientific">Streptococcus australis ATCC 700641</name>
    <dbReference type="NCBI Taxonomy" id="888833"/>
    <lineage>
        <taxon>Bacteria</taxon>
        <taxon>Bacillati</taxon>
        <taxon>Bacillota</taxon>
        <taxon>Bacilli</taxon>
        <taxon>Lactobacillales</taxon>
        <taxon>Streptococcaceae</taxon>
        <taxon>Streptococcus</taxon>
    </lineage>
</organism>
<feature type="transmembrane region" description="Helical" evidence="7">
    <location>
        <begin position="104"/>
        <end position="125"/>
    </location>
</feature>
<keyword evidence="2 7" id="KW-0813">Transport</keyword>
<feature type="domain" description="ABC transmembrane type-1" evidence="8">
    <location>
        <begin position="73"/>
        <end position="258"/>
    </location>
</feature>
<sequence>MKKVSNRNLYLLAGCLLLVLLISCLSPFFLGDSITKVHLGNALQAPNSQEWFGTDAVGRSVFARTLSGGVQTIVPAVGILLFVTLVGSFIGVTSALIGGKLDRAIFLFITAFQSFPSIVLVIAIVSLLGVGLQQTVIAIGLTAWTKYAYITRSLTLRLKHEFYVQSAKMYGNNFWNTIKNYYVPSLFPQIVTTMTFNVSTIIMEIAGLSFVGLGAQAPSPEWGAMMNDGRTYIQEAPWIVAFPCIFLIGVILLITKFGDALQTSVNKNNQS</sequence>
<evidence type="ECO:0000313" key="10">
    <source>
        <dbReference type="Proteomes" id="UP000002814"/>
    </source>
</evidence>
<feature type="transmembrane region" description="Helical" evidence="7">
    <location>
        <begin position="73"/>
        <end position="97"/>
    </location>
</feature>
<evidence type="ECO:0000256" key="2">
    <source>
        <dbReference type="ARBA" id="ARBA00022448"/>
    </source>
</evidence>
<dbReference type="Proteomes" id="UP000002814">
    <property type="component" value="Unassembled WGS sequence"/>
</dbReference>
<dbReference type="Gene3D" id="1.10.3720.10">
    <property type="entry name" value="MetI-like"/>
    <property type="match status" value="1"/>
</dbReference>
<comment type="caution">
    <text evidence="9">The sequence shown here is derived from an EMBL/GenBank/DDBJ whole genome shotgun (WGS) entry which is preliminary data.</text>
</comment>
<comment type="similarity">
    <text evidence="7">Belongs to the binding-protein-dependent transport system permease family.</text>
</comment>
<keyword evidence="3" id="KW-1003">Cell membrane</keyword>
<feature type="transmembrane region" description="Helical" evidence="7">
    <location>
        <begin position="131"/>
        <end position="149"/>
    </location>
</feature>
<dbReference type="GO" id="GO:0055085">
    <property type="term" value="P:transmembrane transport"/>
    <property type="evidence" value="ECO:0007669"/>
    <property type="project" value="InterPro"/>
</dbReference>
<keyword evidence="6 7" id="KW-0472">Membrane</keyword>
<dbReference type="PROSITE" id="PS50928">
    <property type="entry name" value="ABC_TM1"/>
    <property type="match status" value="1"/>
</dbReference>
<feature type="transmembrane region" description="Helical" evidence="7">
    <location>
        <begin position="236"/>
        <end position="254"/>
    </location>
</feature>
<feature type="transmembrane region" description="Helical" evidence="7">
    <location>
        <begin position="9"/>
        <end position="30"/>
    </location>
</feature>
<evidence type="ECO:0000259" key="8">
    <source>
        <dbReference type="PROSITE" id="PS50928"/>
    </source>
</evidence>
<dbReference type="HOGENOM" id="CLU_028518_1_1_9"/>
<dbReference type="GO" id="GO:0005886">
    <property type="term" value="C:plasma membrane"/>
    <property type="evidence" value="ECO:0007669"/>
    <property type="project" value="UniProtKB-SubCell"/>
</dbReference>
<gene>
    <name evidence="9" type="primary">dppC</name>
    <name evidence="9" type="ORF">HMPREF9421_1334</name>
</gene>
<protein>
    <submittedName>
        <fullName evidence="9">ABC transporter, permease protein</fullName>
    </submittedName>
</protein>
<evidence type="ECO:0000256" key="6">
    <source>
        <dbReference type="ARBA" id="ARBA00023136"/>
    </source>
</evidence>
<proteinExistence type="inferred from homology"/>
<reference evidence="9 10" key="1">
    <citation type="submission" date="2010-12" db="EMBL/GenBank/DDBJ databases">
        <authorList>
            <person name="Muzny D."/>
            <person name="Qin X."/>
            <person name="Deng J."/>
            <person name="Jiang H."/>
            <person name="Liu Y."/>
            <person name="Qu J."/>
            <person name="Song X.-Z."/>
            <person name="Zhang L."/>
            <person name="Thornton R."/>
            <person name="Coyle M."/>
            <person name="Francisco L."/>
            <person name="Jackson L."/>
            <person name="Javaid M."/>
            <person name="Korchina V."/>
            <person name="Kovar C."/>
            <person name="Mata R."/>
            <person name="Mathew T."/>
            <person name="Ngo R."/>
            <person name="Nguyen L."/>
            <person name="Nguyen N."/>
            <person name="Okwuonu G."/>
            <person name="Ongeri F."/>
            <person name="Pham C."/>
            <person name="Simmons D."/>
            <person name="Wilczek-Boney K."/>
            <person name="Hale W."/>
            <person name="Jakkamsetti A."/>
            <person name="Pham P."/>
            <person name="Ruth R."/>
            <person name="San Lucas F."/>
            <person name="Warren J."/>
            <person name="Zhang J."/>
            <person name="Zhao Z."/>
            <person name="Zhou C."/>
            <person name="Zhu D."/>
            <person name="Lee S."/>
            <person name="Bess C."/>
            <person name="Blankenburg K."/>
            <person name="Forbes L."/>
            <person name="Fu Q."/>
            <person name="Gubbala S."/>
            <person name="Hirani K."/>
            <person name="Jayaseelan J.C."/>
            <person name="Lara F."/>
            <person name="Munidasa M."/>
            <person name="Palculict T."/>
            <person name="Patil S."/>
            <person name="Pu L.-L."/>
            <person name="Saada N."/>
            <person name="Tang L."/>
            <person name="Weissenberger G."/>
            <person name="Zhu Y."/>
            <person name="Hemphill L."/>
            <person name="Shang Y."/>
            <person name="Youmans B."/>
            <person name="Ayvaz T."/>
            <person name="Ross M."/>
            <person name="Santibanez J."/>
            <person name="Aqrawi P."/>
            <person name="Gross S."/>
            <person name="Joshi V."/>
            <person name="Fowler G."/>
            <person name="Nazareth L."/>
            <person name="Reid J."/>
            <person name="Worley K."/>
            <person name="Petrosino J."/>
            <person name="Highlander S."/>
            <person name="Gibbs R."/>
        </authorList>
    </citation>
    <scope>NUCLEOTIDE SEQUENCE [LARGE SCALE GENOMIC DNA]</scope>
    <source>
        <strain evidence="9 10">ATCC 700641</strain>
    </source>
</reference>
<name>E7SAW7_9STRE</name>
<dbReference type="InterPro" id="IPR000515">
    <property type="entry name" value="MetI-like"/>
</dbReference>
<accession>E7SAW7</accession>
<evidence type="ECO:0000256" key="5">
    <source>
        <dbReference type="ARBA" id="ARBA00022989"/>
    </source>
</evidence>
<keyword evidence="10" id="KW-1185">Reference proteome</keyword>
<dbReference type="PANTHER" id="PTHR43386">
    <property type="entry name" value="OLIGOPEPTIDE TRANSPORT SYSTEM PERMEASE PROTEIN APPC"/>
    <property type="match status" value="1"/>
</dbReference>
<keyword evidence="5 7" id="KW-1133">Transmembrane helix</keyword>
<dbReference type="InterPro" id="IPR035906">
    <property type="entry name" value="MetI-like_sf"/>
</dbReference>
<dbReference type="PANTHER" id="PTHR43386:SF1">
    <property type="entry name" value="D,D-DIPEPTIDE TRANSPORT SYSTEM PERMEASE PROTEIN DDPC-RELATED"/>
    <property type="match status" value="1"/>
</dbReference>
<dbReference type="AlphaFoldDB" id="E7SAW7"/>
<dbReference type="EMBL" id="AEQR01000019">
    <property type="protein sequence ID" value="EFV99226.1"/>
    <property type="molecule type" value="Genomic_DNA"/>
</dbReference>
<dbReference type="SUPFAM" id="SSF161098">
    <property type="entry name" value="MetI-like"/>
    <property type="match status" value="1"/>
</dbReference>
<feature type="transmembrane region" description="Helical" evidence="7">
    <location>
        <begin position="196"/>
        <end position="216"/>
    </location>
</feature>
<dbReference type="InterPro" id="IPR050366">
    <property type="entry name" value="BP-dependent_transpt_permease"/>
</dbReference>
<dbReference type="RefSeq" id="WP_006596233.1">
    <property type="nucleotide sequence ID" value="NZ_AFUD01000041.1"/>
</dbReference>
<dbReference type="PATRIC" id="fig|888833.12.peg.446"/>
<dbReference type="PROSITE" id="PS51257">
    <property type="entry name" value="PROKAR_LIPOPROTEIN"/>
    <property type="match status" value="1"/>
</dbReference>
<keyword evidence="4 7" id="KW-0812">Transmembrane</keyword>
<evidence type="ECO:0000256" key="7">
    <source>
        <dbReference type="RuleBase" id="RU363032"/>
    </source>
</evidence>